<protein>
    <recommendedName>
        <fullName evidence="3">Serine protease</fullName>
    </recommendedName>
</protein>
<evidence type="ECO:0000313" key="2">
    <source>
        <dbReference type="Proteomes" id="UP001220225"/>
    </source>
</evidence>
<dbReference type="EMBL" id="JAQRFN010000011">
    <property type="protein sequence ID" value="MDC9597247.1"/>
    <property type="molecule type" value="Genomic_DNA"/>
</dbReference>
<proteinExistence type="predicted"/>
<comment type="caution">
    <text evidence="1">The sequence shown here is derived from an EMBL/GenBank/DDBJ whole genome shotgun (WGS) entry which is preliminary data.</text>
</comment>
<evidence type="ECO:0008006" key="3">
    <source>
        <dbReference type="Google" id="ProtNLM"/>
    </source>
</evidence>
<dbReference type="RefSeq" id="WP_273575820.1">
    <property type="nucleotide sequence ID" value="NZ_JAQRFN010000011.1"/>
</dbReference>
<sequence>MTPENATERLLVDIANDNYRSKENKKIVINEVAYPNQDINYAAGKPCAVCPPPQARPEFVENLIKSLDKRYTVTIYAAHPGTPLNDNSGKPKFDNETGERITSSAGHMWYEISDGKVNNAYGFAPIKSGALGPGEVTIYDTEHYENPRYSRTLEISEEHYNKLMKYGELARNRNNPDFNLYYIGTSNSCIDFTWKALRSAGLNPGPTWNDFSEINSINKAMGTFEGDMKVDNNIPHIKSVPAPFPKSELNKEHYNKRPKKTILQKILTKSNNKDTDTAIA</sequence>
<name>A0ABT5LS40_9GAMM</name>
<accession>A0ABT5LS40</accession>
<dbReference type="Proteomes" id="UP001220225">
    <property type="component" value="Unassembled WGS sequence"/>
</dbReference>
<evidence type="ECO:0000313" key="1">
    <source>
        <dbReference type="EMBL" id="MDC9597247.1"/>
    </source>
</evidence>
<gene>
    <name evidence="1" type="ORF">PSI14_10370</name>
</gene>
<organism evidence="1 2">
    <name type="scientific">Xenorhabdus anantnagensis</name>
    <dbReference type="NCBI Taxonomy" id="3025875"/>
    <lineage>
        <taxon>Bacteria</taxon>
        <taxon>Pseudomonadati</taxon>
        <taxon>Pseudomonadota</taxon>
        <taxon>Gammaproteobacteria</taxon>
        <taxon>Enterobacterales</taxon>
        <taxon>Morganellaceae</taxon>
        <taxon>Xenorhabdus</taxon>
    </lineage>
</organism>
<keyword evidence="2" id="KW-1185">Reference proteome</keyword>
<reference evidence="1 2" key="1">
    <citation type="submission" date="2023-02" db="EMBL/GenBank/DDBJ databases">
        <title>Entomopathogenic bacteria.</title>
        <authorList>
            <person name="Machado R.A."/>
        </authorList>
    </citation>
    <scope>NUCLEOTIDE SEQUENCE [LARGE SCALE GENOMIC DNA]</scope>
    <source>
        <strain evidence="1 2">XENO-2</strain>
    </source>
</reference>